<dbReference type="Proteomes" id="UP000051124">
    <property type="component" value="Unassembled WGS sequence"/>
</dbReference>
<dbReference type="PANTHER" id="PTHR12697:SF5">
    <property type="entry name" value="DEOXYHYPUSINE HYDROXYLASE"/>
    <property type="match status" value="1"/>
</dbReference>
<name>A0A0S7WJJ9_UNCT6</name>
<evidence type="ECO:0000256" key="1">
    <source>
        <dbReference type="SAM" id="MobiDB-lite"/>
    </source>
</evidence>
<dbReference type="PATRIC" id="fig|1703771.3.peg.871"/>
<organism evidence="2 3">
    <name type="scientific">candidate division TA06 bacterium DG_26</name>
    <dbReference type="NCBI Taxonomy" id="1703771"/>
    <lineage>
        <taxon>Bacteria</taxon>
        <taxon>Bacteria division TA06</taxon>
    </lineage>
</organism>
<dbReference type="Pfam" id="PF13646">
    <property type="entry name" value="HEAT_2"/>
    <property type="match status" value="1"/>
</dbReference>
<protein>
    <recommendedName>
        <fullName evidence="4">HEAT repeat domain-containing protein</fullName>
    </recommendedName>
</protein>
<proteinExistence type="predicted"/>
<dbReference type="InterPro" id="IPR016024">
    <property type="entry name" value="ARM-type_fold"/>
</dbReference>
<dbReference type="AlphaFoldDB" id="A0A0S7WJJ9"/>
<evidence type="ECO:0000313" key="3">
    <source>
        <dbReference type="Proteomes" id="UP000051124"/>
    </source>
</evidence>
<gene>
    <name evidence="2" type="ORF">AMJ40_03225</name>
</gene>
<dbReference type="SUPFAM" id="SSF48371">
    <property type="entry name" value="ARM repeat"/>
    <property type="match status" value="1"/>
</dbReference>
<dbReference type="PANTHER" id="PTHR12697">
    <property type="entry name" value="PBS LYASE HEAT-LIKE PROTEIN"/>
    <property type="match status" value="1"/>
</dbReference>
<comment type="caution">
    <text evidence="2">The sequence shown here is derived from an EMBL/GenBank/DDBJ whole genome shotgun (WGS) entry which is preliminary data.</text>
</comment>
<reference evidence="2 3" key="1">
    <citation type="journal article" date="2015" name="Microbiome">
        <title>Genomic resolution of linkages in carbon, nitrogen, and sulfur cycling among widespread estuary sediment bacteria.</title>
        <authorList>
            <person name="Baker B.J."/>
            <person name="Lazar C.S."/>
            <person name="Teske A.P."/>
            <person name="Dick G.J."/>
        </authorList>
    </citation>
    <scope>NUCLEOTIDE SEQUENCE [LARGE SCALE GENOMIC DNA]</scope>
    <source>
        <strain evidence="2">DG_26</strain>
    </source>
</reference>
<evidence type="ECO:0000313" key="2">
    <source>
        <dbReference type="EMBL" id="KPJ50346.1"/>
    </source>
</evidence>
<dbReference type="GO" id="GO:0016491">
    <property type="term" value="F:oxidoreductase activity"/>
    <property type="evidence" value="ECO:0007669"/>
    <property type="project" value="TreeGrafter"/>
</dbReference>
<accession>A0A0S7WJJ9</accession>
<dbReference type="Gene3D" id="1.25.10.10">
    <property type="entry name" value="Leucine-rich Repeat Variant"/>
    <property type="match status" value="1"/>
</dbReference>
<dbReference type="InterPro" id="IPR011989">
    <property type="entry name" value="ARM-like"/>
</dbReference>
<feature type="region of interest" description="Disordered" evidence="1">
    <location>
        <begin position="160"/>
        <end position="226"/>
    </location>
</feature>
<sequence length="599" mass="67568">MDTETRLTDSQLDRETLAKARSLMLLTAKALRSMKVYPSNSPVIQEQKEILAKEFGSFLEANHVLTVKVAETNLLIGDQIIYQEETRSKSLAFLLYRDGLREISFYEGMTEDELNQFLDALAETWMVVDETDIVSALWEKDFSSIKYVAIDQIFQDVEESEDADLAEEQPGVSKTVNGESSDNQGSRGSSSGAITLNDEDSRDLKSSSSGTTTPESMSTYESPQTTDVMLLNDRELAEIKTLIENDRSLFNPPRELAEALLQILLLEQEPERYQHVLKVVEDYLSQLVAQGNFGMASQILSTLVQVGESLSVEVSEYRTLVDTVLERVRSPGAIETIKRVLRKRHNGPTDGIFSYLSLLGVSATPVLIHISMWSADPAIHSEARALLTEFARRDMTCLEQWLSDSKPALVRLLLYVMGQVGGEESLRHLVNFTAHPNVDVRKETIRALSNIGTTQAQSLLLRFLSDPTPEVRILALRSLDEPDPEILQSVSSLLRQREFSKKEIGEKKVWVDFLRKSGSDDAVPVLHDLLRRWNWFRKRETQDFKLYIISALGSIATESAEQVLLESSRTRNRTIRGACRHAVDKAKKARAEEQKLRRT</sequence>
<feature type="compositionally biased region" description="Low complexity" evidence="1">
    <location>
        <begin position="180"/>
        <end position="192"/>
    </location>
</feature>
<evidence type="ECO:0008006" key="4">
    <source>
        <dbReference type="Google" id="ProtNLM"/>
    </source>
</evidence>
<feature type="compositionally biased region" description="Polar residues" evidence="1">
    <location>
        <begin position="206"/>
        <end position="226"/>
    </location>
</feature>
<dbReference type="EMBL" id="LIZT01000024">
    <property type="protein sequence ID" value="KPJ50346.1"/>
    <property type="molecule type" value="Genomic_DNA"/>
</dbReference>